<organism evidence="1">
    <name type="scientific">Guillardia theta (strain CCMP2712)</name>
    <name type="common">Cryptophyte</name>
    <dbReference type="NCBI Taxonomy" id="905079"/>
    <lineage>
        <taxon>Eukaryota</taxon>
        <taxon>Cryptophyceae</taxon>
        <taxon>Pyrenomonadales</taxon>
        <taxon>Geminigeraceae</taxon>
        <taxon>Guillardia</taxon>
    </lineage>
</organism>
<dbReference type="Proteomes" id="UP000011087">
    <property type="component" value="Unassembled WGS sequence"/>
</dbReference>
<dbReference type="AlphaFoldDB" id="L1K2Q5"/>
<name>L1K2Q5_GUITC</name>
<proteinExistence type="predicted"/>
<dbReference type="RefSeq" id="XP_005841633.1">
    <property type="nucleotide sequence ID" value="XM_005841576.1"/>
</dbReference>
<evidence type="ECO:0000313" key="3">
    <source>
        <dbReference type="Proteomes" id="UP000011087"/>
    </source>
</evidence>
<reference evidence="2" key="3">
    <citation type="submission" date="2015-06" db="UniProtKB">
        <authorList>
            <consortium name="EnsemblProtists"/>
        </authorList>
    </citation>
    <scope>IDENTIFICATION</scope>
</reference>
<accession>L1K2Q5</accession>
<evidence type="ECO:0000313" key="2">
    <source>
        <dbReference type="EnsemblProtists" id="EKX54653"/>
    </source>
</evidence>
<reference evidence="1 3" key="1">
    <citation type="journal article" date="2012" name="Nature">
        <title>Algal genomes reveal evolutionary mosaicism and the fate of nucleomorphs.</title>
        <authorList>
            <consortium name="DOE Joint Genome Institute"/>
            <person name="Curtis B.A."/>
            <person name="Tanifuji G."/>
            <person name="Burki F."/>
            <person name="Gruber A."/>
            <person name="Irimia M."/>
            <person name="Maruyama S."/>
            <person name="Arias M.C."/>
            <person name="Ball S.G."/>
            <person name="Gile G.H."/>
            <person name="Hirakawa Y."/>
            <person name="Hopkins J.F."/>
            <person name="Kuo A."/>
            <person name="Rensing S.A."/>
            <person name="Schmutz J."/>
            <person name="Symeonidi A."/>
            <person name="Elias M."/>
            <person name="Eveleigh R.J."/>
            <person name="Herman E.K."/>
            <person name="Klute M.J."/>
            <person name="Nakayama T."/>
            <person name="Obornik M."/>
            <person name="Reyes-Prieto A."/>
            <person name="Armbrust E.V."/>
            <person name="Aves S.J."/>
            <person name="Beiko R.G."/>
            <person name="Coutinho P."/>
            <person name="Dacks J.B."/>
            <person name="Durnford D.G."/>
            <person name="Fast N.M."/>
            <person name="Green B.R."/>
            <person name="Grisdale C.J."/>
            <person name="Hempel F."/>
            <person name="Henrissat B."/>
            <person name="Hoppner M.P."/>
            <person name="Ishida K."/>
            <person name="Kim E."/>
            <person name="Koreny L."/>
            <person name="Kroth P.G."/>
            <person name="Liu Y."/>
            <person name="Malik S.B."/>
            <person name="Maier U.G."/>
            <person name="McRose D."/>
            <person name="Mock T."/>
            <person name="Neilson J.A."/>
            <person name="Onodera N.T."/>
            <person name="Poole A.M."/>
            <person name="Pritham E.J."/>
            <person name="Richards T.A."/>
            <person name="Rocap G."/>
            <person name="Roy S.W."/>
            <person name="Sarai C."/>
            <person name="Schaack S."/>
            <person name="Shirato S."/>
            <person name="Slamovits C.H."/>
            <person name="Spencer D.F."/>
            <person name="Suzuki S."/>
            <person name="Worden A.Z."/>
            <person name="Zauner S."/>
            <person name="Barry K."/>
            <person name="Bell C."/>
            <person name="Bharti A.K."/>
            <person name="Crow J.A."/>
            <person name="Grimwood J."/>
            <person name="Kramer R."/>
            <person name="Lindquist E."/>
            <person name="Lucas S."/>
            <person name="Salamov A."/>
            <person name="McFadden G.I."/>
            <person name="Lane C.E."/>
            <person name="Keeling P.J."/>
            <person name="Gray M.W."/>
            <person name="Grigoriev I.V."/>
            <person name="Archibald J.M."/>
        </authorList>
    </citation>
    <scope>NUCLEOTIDE SEQUENCE</scope>
    <source>
        <strain evidence="1 3">CCMP2712</strain>
    </source>
</reference>
<dbReference type="PaxDb" id="55529-EKX54653"/>
<evidence type="ECO:0000313" key="1">
    <source>
        <dbReference type="EMBL" id="EKX54653.1"/>
    </source>
</evidence>
<reference evidence="3" key="2">
    <citation type="submission" date="2012-11" db="EMBL/GenBank/DDBJ databases">
        <authorList>
            <person name="Kuo A."/>
            <person name="Curtis B.A."/>
            <person name="Tanifuji G."/>
            <person name="Burki F."/>
            <person name="Gruber A."/>
            <person name="Irimia M."/>
            <person name="Maruyama S."/>
            <person name="Arias M.C."/>
            <person name="Ball S.G."/>
            <person name="Gile G.H."/>
            <person name="Hirakawa Y."/>
            <person name="Hopkins J.F."/>
            <person name="Rensing S.A."/>
            <person name="Schmutz J."/>
            <person name="Symeonidi A."/>
            <person name="Elias M."/>
            <person name="Eveleigh R.J."/>
            <person name="Herman E.K."/>
            <person name="Klute M.J."/>
            <person name="Nakayama T."/>
            <person name="Obornik M."/>
            <person name="Reyes-Prieto A."/>
            <person name="Armbrust E.V."/>
            <person name="Aves S.J."/>
            <person name="Beiko R.G."/>
            <person name="Coutinho P."/>
            <person name="Dacks J.B."/>
            <person name="Durnford D.G."/>
            <person name="Fast N.M."/>
            <person name="Green B.R."/>
            <person name="Grisdale C."/>
            <person name="Hempe F."/>
            <person name="Henrissat B."/>
            <person name="Hoppner M.P."/>
            <person name="Ishida K.-I."/>
            <person name="Kim E."/>
            <person name="Koreny L."/>
            <person name="Kroth P.G."/>
            <person name="Liu Y."/>
            <person name="Malik S.-B."/>
            <person name="Maier U.G."/>
            <person name="McRose D."/>
            <person name="Mock T."/>
            <person name="Neilson J.A."/>
            <person name="Onodera N.T."/>
            <person name="Poole A.M."/>
            <person name="Pritham E.J."/>
            <person name="Richards T.A."/>
            <person name="Rocap G."/>
            <person name="Roy S.W."/>
            <person name="Sarai C."/>
            <person name="Schaack S."/>
            <person name="Shirato S."/>
            <person name="Slamovits C.H."/>
            <person name="Spencer D.F."/>
            <person name="Suzuki S."/>
            <person name="Worden A.Z."/>
            <person name="Zauner S."/>
            <person name="Barry K."/>
            <person name="Bell C."/>
            <person name="Bharti A.K."/>
            <person name="Crow J.A."/>
            <person name="Grimwood J."/>
            <person name="Kramer R."/>
            <person name="Lindquist E."/>
            <person name="Lucas S."/>
            <person name="Salamov A."/>
            <person name="McFadden G.I."/>
            <person name="Lane C.E."/>
            <person name="Keeling P.J."/>
            <person name="Gray M.W."/>
            <person name="Grigoriev I.V."/>
            <person name="Archibald J.M."/>
        </authorList>
    </citation>
    <scope>NUCLEOTIDE SEQUENCE</scope>
    <source>
        <strain evidence="3">CCMP2712</strain>
    </source>
</reference>
<dbReference type="HOGENOM" id="CLU_2693015_0_0_1"/>
<keyword evidence="3" id="KW-1185">Reference proteome</keyword>
<protein>
    <submittedName>
        <fullName evidence="1 2">Uncharacterized protein</fullName>
    </submittedName>
</protein>
<dbReference type="GeneID" id="17311263"/>
<gene>
    <name evidence="1" type="ORF">GUITHDRAFT_150076</name>
</gene>
<dbReference type="EnsemblProtists" id="EKX54653">
    <property type="protein sequence ID" value="EKX54653"/>
    <property type="gene ID" value="GUITHDRAFT_150076"/>
</dbReference>
<sequence>MVCMQMFGDIRTLMALSDDFCDASGANCSSTATGFGTVTVQDSYGSGSDMSYTWTTCIDEYHVATGDVDPCATA</sequence>
<dbReference type="KEGG" id="gtt:GUITHDRAFT_150076"/>
<dbReference type="EMBL" id="JH992967">
    <property type="protein sequence ID" value="EKX54653.1"/>
    <property type="molecule type" value="Genomic_DNA"/>
</dbReference>